<gene>
    <name evidence="14" type="ORF">EKO24_014155</name>
</gene>
<evidence type="ECO:0000256" key="9">
    <source>
        <dbReference type="ARBA" id="ARBA00023012"/>
    </source>
</evidence>
<evidence type="ECO:0000256" key="8">
    <source>
        <dbReference type="ARBA" id="ARBA00022840"/>
    </source>
</evidence>
<dbReference type="GO" id="GO:0016301">
    <property type="term" value="F:kinase activity"/>
    <property type="evidence" value="ECO:0007669"/>
    <property type="project" value="UniProtKB-KW"/>
</dbReference>
<dbReference type="PROSITE" id="PS50109">
    <property type="entry name" value="HIS_KIN"/>
    <property type="match status" value="1"/>
</dbReference>
<evidence type="ECO:0000256" key="2">
    <source>
        <dbReference type="ARBA" id="ARBA00004370"/>
    </source>
</evidence>
<accession>A0ABY3C8I9</accession>
<keyword evidence="11" id="KW-0812">Transmembrane</keyword>
<evidence type="ECO:0000259" key="12">
    <source>
        <dbReference type="PROSITE" id="PS50109"/>
    </source>
</evidence>
<protein>
    <recommendedName>
        <fullName evidence="3">histidine kinase</fullName>
        <ecNumber evidence="3">2.7.13.3</ecNumber>
    </recommendedName>
</protein>
<keyword evidence="11" id="KW-1133">Transmembrane helix</keyword>
<dbReference type="InterPro" id="IPR004358">
    <property type="entry name" value="Sig_transdc_His_kin-like_C"/>
</dbReference>
<keyword evidence="9" id="KW-0902">Two-component regulatory system</keyword>
<comment type="catalytic activity">
    <reaction evidence="1">
        <text>ATP + protein L-histidine = ADP + protein N-phospho-L-histidine.</text>
        <dbReference type="EC" id="2.7.13.3"/>
    </reaction>
</comment>
<dbReference type="Proteomes" id="UP000733744">
    <property type="component" value="Unassembled WGS sequence"/>
</dbReference>
<dbReference type="Pfam" id="PF00512">
    <property type="entry name" value="HisKA"/>
    <property type="match status" value="1"/>
</dbReference>
<sequence length="509" mass="56404">MRISTKLTLSLTSIGLLIFIGYGLYHLSIEKRDLARNISLQTKLLGKSLQIAVENAMRDKQLTDITELLQGLEQIEPALKVRIYDENGKAFPDAIGNSYASDFQERLHAALKDDQDDQFFYPEEDPEYITLLLPLQNAQGERLGVLVFVRVLHEMRRDLDVTRRNLATSTIAFIVIAAPLCTLICLIYIGWPLQRLSDGMKQIRDGNFSPLPLIPKGHKFRLSRQAAQLSFINHQDEIGVLLKTFNIMAAELANARQKLKEEAQSRRQVQAALQEADKLITIGQLSAGLAHEIGSPLQILKGRADYLLLCAGQPEEIIRHARILASQTERITRIVQQLLEFTRRRPPHFTRIDLREPVNAVLNLLKYEAHKKQVELSYEAVTDLPPILTDSDGIQQIILNLVTNALAATGAGGRIVVAVEPCPAHSKTAEAIQLTVRDDGCGMSEETLKHLFDPFFTTRQEQGGVGLGLAVARSIVTAHHGSIKAESALGQGSTFTIILPVENPGHGLG</sequence>
<dbReference type="PANTHER" id="PTHR43065:SF10">
    <property type="entry name" value="PEROXIDE STRESS-ACTIVATED HISTIDINE KINASE MAK3"/>
    <property type="match status" value="1"/>
</dbReference>
<dbReference type="SMART" id="SM00387">
    <property type="entry name" value="HATPase_c"/>
    <property type="match status" value="1"/>
</dbReference>
<keyword evidence="15" id="KW-1185">Reference proteome</keyword>
<evidence type="ECO:0000256" key="7">
    <source>
        <dbReference type="ARBA" id="ARBA00022777"/>
    </source>
</evidence>
<dbReference type="CDD" id="cd00082">
    <property type="entry name" value="HisKA"/>
    <property type="match status" value="1"/>
</dbReference>
<keyword evidence="4" id="KW-0597">Phosphoprotein</keyword>
<evidence type="ECO:0000313" key="15">
    <source>
        <dbReference type="Proteomes" id="UP000733744"/>
    </source>
</evidence>
<dbReference type="SUPFAM" id="SSF55874">
    <property type="entry name" value="ATPase domain of HSP90 chaperone/DNA topoisomerase II/histidine kinase"/>
    <property type="match status" value="1"/>
</dbReference>
<feature type="domain" description="HAMP" evidence="13">
    <location>
        <begin position="192"/>
        <end position="257"/>
    </location>
</feature>
<comment type="caution">
    <text evidence="14">The sequence shown here is derived from an EMBL/GenBank/DDBJ whole genome shotgun (WGS) entry which is preliminary data.</text>
</comment>
<dbReference type="InterPro" id="IPR005467">
    <property type="entry name" value="His_kinase_dom"/>
</dbReference>
<dbReference type="PRINTS" id="PR00344">
    <property type="entry name" value="BCTRLSENSOR"/>
</dbReference>
<keyword evidence="5" id="KW-0808">Transferase</keyword>
<dbReference type="CDD" id="cd06225">
    <property type="entry name" value="HAMP"/>
    <property type="match status" value="1"/>
</dbReference>
<organism evidence="14 15">
    <name type="scientific">Candidatus Methylobacter oryzae</name>
    <dbReference type="NCBI Taxonomy" id="2497749"/>
    <lineage>
        <taxon>Bacteria</taxon>
        <taxon>Pseudomonadati</taxon>
        <taxon>Pseudomonadota</taxon>
        <taxon>Gammaproteobacteria</taxon>
        <taxon>Methylococcales</taxon>
        <taxon>Methylococcaceae</taxon>
        <taxon>Methylobacter</taxon>
    </lineage>
</organism>
<keyword evidence="10" id="KW-0175">Coiled coil</keyword>
<dbReference type="InterPro" id="IPR036890">
    <property type="entry name" value="HATPase_C_sf"/>
</dbReference>
<reference evidence="14 15" key="1">
    <citation type="journal article" date="2019" name="Antonie Van Leeuwenhoek">
        <title>Description of 'Ca. Methylobacter oryzae' KRF1, a novel species from the environmentally important Methylobacter clade 2.</title>
        <authorList>
            <person name="Khatri K."/>
            <person name="Mohite J.A."/>
            <person name="Pandit P.S."/>
            <person name="Bahulikar R."/>
            <person name="Rahalkar M.C."/>
        </authorList>
    </citation>
    <scope>NUCLEOTIDE SEQUENCE [LARGE SCALE GENOMIC DNA]</scope>
    <source>
        <strain evidence="14 15">KRF1</strain>
    </source>
</reference>
<dbReference type="Pfam" id="PF02518">
    <property type="entry name" value="HATPase_c"/>
    <property type="match status" value="1"/>
</dbReference>
<evidence type="ECO:0000259" key="13">
    <source>
        <dbReference type="PROSITE" id="PS50885"/>
    </source>
</evidence>
<name>A0ABY3C8I9_9GAMM</name>
<evidence type="ECO:0000256" key="11">
    <source>
        <dbReference type="SAM" id="Phobius"/>
    </source>
</evidence>
<keyword evidence="7 14" id="KW-0418">Kinase</keyword>
<dbReference type="EMBL" id="RYFG02000105">
    <property type="protein sequence ID" value="TRW92898.1"/>
    <property type="molecule type" value="Genomic_DNA"/>
</dbReference>
<evidence type="ECO:0000256" key="3">
    <source>
        <dbReference type="ARBA" id="ARBA00012438"/>
    </source>
</evidence>
<feature type="transmembrane region" description="Helical" evidence="11">
    <location>
        <begin position="166"/>
        <end position="191"/>
    </location>
</feature>
<dbReference type="InterPro" id="IPR003660">
    <property type="entry name" value="HAMP_dom"/>
</dbReference>
<dbReference type="EC" id="2.7.13.3" evidence="3"/>
<keyword evidence="8" id="KW-0067">ATP-binding</keyword>
<keyword evidence="6" id="KW-0547">Nucleotide-binding</keyword>
<evidence type="ECO:0000256" key="4">
    <source>
        <dbReference type="ARBA" id="ARBA00022553"/>
    </source>
</evidence>
<keyword evidence="11" id="KW-0472">Membrane</keyword>
<dbReference type="SUPFAM" id="SSF47384">
    <property type="entry name" value="Homodimeric domain of signal transducing histidine kinase"/>
    <property type="match status" value="1"/>
</dbReference>
<dbReference type="SMART" id="SM00388">
    <property type="entry name" value="HisKA"/>
    <property type="match status" value="1"/>
</dbReference>
<dbReference type="Gene3D" id="3.30.565.10">
    <property type="entry name" value="Histidine kinase-like ATPase, C-terminal domain"/>
    <property type="match status" value="1"/>
</dbReference>
<feature type="coiled-coil region" evidence="10">
    <location>
        <begin position="242"/>
        <end position="272"/>
    </location>
</feature>
<evidence type="ECO:0000256" key="6">
    <source>
        <dbReference type="ARBA" id="ARBA00022741"/>
    </source>
</evidence>
<dbReference type="Gene3D" id="1.10.287.130">
    <property type="match status" value="1"/>
</dbReference>
<comment type="subcellular location">
    <subcellularLocation>
        <location evidence="2">Membrane</location>
    </subcellularLocation>
</comment>
<dbReference type="InterPro" id="IPR036097">
    <property type="entry name" value="HisK_dim/P_sf"/>
</dbReference>
<feature type="domain" description="Histidine kinase" evidence="12">
    <location>
        <begin position="288"/>
        <end position="503"/>
    </location>
</feature>
<proteinExistence type="predicted"/>
<evidence type="ECO:0000313" key="14">
    <source>
        <dbReference type="EMBL" id="TRW92898.1"/>
    </source>
</evidence>
<evidence type="ECO:0000256" key="5">
    <source>
        <dbReference type="ARBA" id="ARBA00022679"/>
    </source>
</evidence>
<dbReference type="Pfam" id="PF00672">
    <property type="entry name" value="HAMP"/>
    <property type="match status" value="1"/>
</dbReference>
<dbReference type="InterPro" id="IPR003594">
    <property type="entry name" value="HATPase_dom"/>
</dbReference>
<dbReference type="Gene3D" id="6.10.340.10">
    <property type="match status" value="1"/>
</dbReference>
<dbReference type="PANTHER" id="PTHR43065">
    <property type="entry name" value="SENSOR HISTIDINE KINASE"/>
    <property type="match status" value="1"/>
</dbReference>
<dbReference type="InterPro" id="IPR003661">
    <property type="entry name" value="HisK_dim/P_dom"/>
</dbReference>
<evidence type="ECO:0000256" key="10">
    <source>
        <dbReference type="SAM" id="Coils"/>
    </source>
</evidence>
<dbReference type="PROSITE" id="PS50885">
    <property type="entry name" value="HAMP"/>
    <property type="match status" value="1"/>
</dbReference>
<dbReference type="RefSeq" id="WP_127028569.1">
    <property type="nucleotide sequence ID" value="NZ_RYFG02000105.1"/>
</dbReference>
<dbReference type="Gene3D" id="3.30.450.290">
    <property type="match status" value="1"/>
</dbReference>
<feature type="transmembrane region" description="Helical" evidence="11">
    <location>
        <begin position="6"/>
        <end position="27"/>
    </location>
</feature>
<evidence type="ECO:0000256" key="1">
    <source>
        <dbReference type="ARBA" id="ARBA00000085"/>
    </source>
</evidence>